<comment type="caution">
    <text evidence="6">The sequence shown here is derived from an EMBL/GenBank/DDBJ whole genome shotgun (WGS) entry which is preliminary data.</text>
</comment>
<evidence type="ECO:0000256" key="2">
    <source>
        <dbReference type="ARBA" id="ARBA00022576"/>
    </source>
</evidence>
<proteinExistence type="predicted"/>
<gene>
    <name evidence="6" type="ORF">GCM10009093_17730</name>
</gene>
<evidence type="ECO:0000256" key="4">
    <source>
        <dbReference type="ARBA" id="ARBA00022898"/>
    </source>
</evidence>
<dbReference type="Gene3D" id="3.40.640.10">
    <property type="entry name" value="Type I PLP-dependent aspartate aminotransferase-like (Major domain)"/>
    <property type="match status" value="1"/>
</dbReference>
<dbReference type="InterPro" id="IPR015424">
    <property type="entry name" value="PyrdxlP-dep_Trfase"/>
</dbReference>
<sequence>MMTPHSVFAEAPVTIFEKMSGLAREYGAINLGQGFPEDPGPLALRERAAQAAVHGWNQYAPSRGLPELRQAVAEHYNRLQGTALTTDQVIITSGATEAIAAAVMAWVRSGDEVIVFEPAYDAYRPLIERAGGIVKPIRLEPPHWQITAQMLDQAIGPKTRAVLFNNPMNPAAKMFGADELAALAKACAAHDLVVISDEVWEHVRLTDRAHIPLATIEGMRERTIKIGSAGKMFGLTGWKVGFVCAEPDLLDPVARAHQFLTFATPPLLQTAVAEGLAWDGAWYAQMAQGMAERCDYLRQALVAQGYVCLDSRGTYFLNVDLAGSGIAMGDTDFCEAIVREFGVAAIPVSAFVSDAGQGNIVRLCFAKPETVLAEAAKRLGQARQILAGR</sequence>
<dbReference type="PANTHER" id="PTHR43807:SF20">
    <property type="entry name" value="FI04487P"/>
    <property type="match status" value="1"/>
</dbReference>
<evidence type="ECO:0000259" key="5">
    <source>
        <dbReference type="Pfam" id="PF00155"/>
    </source>
</evidence>
<dbReference type="InterPro" id="IPR004839">
    <property type="entry name" value="Aminotransferase_I/II_large"/>
</dbReference>
<dbReference type="RefSeq" id="WP_167176911.1">
    <property type="nucleotide sequence ID" value="NZ_BAAAEJ010000007.1"/>
</dbReference>
<feature type="domain" description="Aminotransferase class I/classII large" evidence="5">
    <location>
        <begin position="29"/>
        <end position="379"/>
    </location>
</feature>
<keyword evidence="2 6" id="KW-0032">Aminotransferase</keyword>
<reference evidence="7" key="1">
    <citation type="journal article" date="2019" name="Int. J. Syst. Evol. Microbiol.">
        <title>The Global Catalogue of Microorganisms (GCM) 10K type strain sequencing project: providing services to taxonomists for standard genome sequencing and annotation.</title>
        <authorList>
            <consortium name="The Broad Institute Genomics Platform"/>
            <consortium name="The Broad Institute Genome Sequencing Center for Infectious Disease"/>
            <person name="Wu L."/>
            <person name="Ma J."/>
        </authorList>
    </citation>
    <scope>NUCLEOTIDE SEQUENCE [LARGE SCALE GENOMIC DNA]</scope>
    <source>
        <strain evidence="7">JCM 13476</strain>
    </source>
</reference>
<keyword evidence="7" id="KW-1185">Reference proteome</keyword>
<evidence type="ECO:0000256" key="3">
    <source>
        <dbReference type="ARBA" id="ARBA00022679"/>
    </source>
</evidence>
<dbReference type="InterPro" id="IPR015421">
    <property type="entry name" value="PyrdxlP-dep_Trfase_major"/>
</dbReference>
<dbReference type="EMBL" id="BAAAEJ010000007">
    <property type="protein sequence ID" value="GAA0391581.1"/>
    <property type="molecule type" value="Genomic_DNA"/>
</dbReference>
<dbReference type="Proteomes" id="UP001500791">
    <property type="component" value="Unassembled WGS sequence"/>
</dbReference>
<protein>
    <submittedName>
        <fullName evidence="6">Aminotransferase</fullName>
    </submittedName>
</protein>
<dbReference type="Pfam" id="PF00155">
    <property type="entry name" value="Aminotran_1_2"/>
    <property type="match status" value="1"/>
</dbReference>
<dbReference type="PANTHER" id="PTHR43807">
    <property type="entry name" value="FI04487P"/>
    <property type="match status" value="1"/>
</dbReference>
<keyword evidence="3" id="KW-0808">Transferase</keyword>
<comment type="cofactor">
    <cofactor evidence="1">
        <name>pyridoxal 5'-phosphate</name>
        <dbReference type="ChEBI" id="CHEBI:597326"/>
    </cofactor>
</comment>
<dbReference type="Gene3D" id="3.90.1150.10">
    <property type="entry name" value="Aspartate Aminotransferase, domain 1"/>
    <property type="match status" value="1"/>
</dbReference>
<name>A0ABP3I5L6_9CAUL</name>
<dbReference type="SUPFAM" id="SSF53383">
    <property type="entry name" value="PLP-dependent transferases"/>
    <property type="match status" value="1"/>
</dbReference>
<dbReference type="CDD" id="cd00609">
    <property type="entry name" value="AAT_like"/>
    <property type="match status" value="1"/>
</dbReference>
<evidence type="ECO:0000313" key="6">
    <source>
        <dbReference type="EMBL" id="GAA0391581.1"/>
    </source>
</evidence>
<organism evidence="6 7">
    <name type="scientific">Brevundimonas terrae</name>
    <dbReference type="NCBI Taxonomy" id="363631"/>
    <lineage>
        <taxon>Bacteria</taxon>
        <taxon>Pseudomonadati</taxon>
        <taxon>Pseudomonadota</taxon>
        <taxon>Alphaproteobacteria</taxon>
        <taxon>Caulobacterales</taxon>
        <taxon>Caulobacteraceae</taxon>
        <taxon>Brevundimonas</taxon>
    </lineage>
</organism>
<dbReference type="GO" id="GO:0008483">
    <property type="term" value="F:transaminase activity"/>
    <property type="evidence" value="ECO:0007669"/>
    <property type="project" value="UniProtKB-KW"/>
</dbReference>
<dbReference type="NCBIfam" id="NF006488">
    <property type="entry name" value="PRK08912.1"/>
    <property type="match status" value="1"/>
</dbReference>
<evidence type="ECO:0000313" key="7">
    <source>
        <dbReference type="Proteomes" id="UP001500791"/>
    </source>
</evidence>
<evidence type="ECO:0000256" key="1">
    <source>
        <dbReference type="ARBA" id="ARBA00001933"/>
    </source>
</evidence>
<dbReference type="InterPro" id="IPR015422">
    <property type="entry name" value="PyrdxlP-dep_Trfase_small"/>
</dbReference>
<accession>A0ABP3I5L6</accession>
<keyword evidence="4" id="KW-0663">Pyridoxal phosphate</keyword>
<dbReference type="InterPro" id="IPR051326">
    <property type="entry name" value="Kynurenine-oxoglutarate_AT"/>
</dbReference>